<dbReference type="InterPro" id="IPR004089">
    <property type="entry name" value="MCPsignal_dom"/>
</dbReference>
<evidence type="ECO:0000259" key="9">
    <source>
        <dbReference type="PROSITE" id="PS51379"/>
    </source>
</evidence>
<dbReference type="SUPFAM" id="SSF58104">
    <property type="entry name" value="Methyl-accepting chemotaxis protein (MCP) signaling domain"/>
    <property type="match status" value="1"/>
</dbReference>
<dbReference type="SUPFAM" id="SSF53920">
    <property type="entry name" value="Fe-only hydrogenase"/>
    <property type="match status" value="1"/>
</dbReference>
<dbReference type="InterPro" id="IPR017900">
    <property type="entry name" value="4Fe4S_Fe_S_CS"/>
</dbReference>
<keyword evidence="2" id="KW-0479">Metal-binding</keyword>
<dbReference type="PANTHER" id="PTHR32089">
    <property type="entry name" value="METHYL-ACCEPTING CHEMOTAXIS PROTEIN MCPB"/>
    <property type="match status" value="1"/>
</dbReference>
<dbReference type="InterPro" id="IPR017896">
    <property type="entry name" value="4Fe4S_Fe-S-bd"/>
</dbReference>
<organism evidence="11 12">
    <name type="scientific">Dethiosulfovibrio marinus</name>
    <dbReference type="NCBI Taxonomy" id="133532"/>
    <lineage>
        <taxon>Bacteria</taxon>
        <taxon>Thermotogati</taxon>
        <taxon>Synergistota</taxon>
        <taxon>Synergistia</taxon>
        <taxon>Synergistales</taxon>
        <taxon>Dethiosulfovibrionaceae</taxon>
        <taxon>Dethiosulfovibrio</taxon>
    </lineage>
</organism>
<feature type="domain" description="Methyl-accepting transducer" evidence="8">
    <location>
        <begin position="537"/>
        <end position="648"/>
    </location>
</feature>
<gene>
    <name evidence="11" type="ORF">L2W38_12680</name>
</gene>
<name>A0ABS9ER42_9BACT</name>
<evidence type="ECO:0000256" key="6">
    <source>
        <dbReference type="PROSITE-ProRule" id="PRU00284"/>
    </source>
</evidence>
<reference evidence="11 12" key="1">
    <citation type="submission" date="2022-01" db="EMBL/GenBank/DDBJ databases">
        <title>Dethiosulfovibrio faecalis sp. nov., a novel proteolytic, non-sulfur-reducing bacterium isolated from a marine aquaculture solid waste bioreactor.</title>
        <authorList>
            <person name="Grabowski S."/>
            <person name="Apolinario E."/>
            <person name="Schneider N."/>
            <person name="Marshall C.W."/>
            <person name="Sowers K.R."/>
        </authorList>
    </citation>
    <scope>NUCLEOTIDE SEQUENCE [LARGE SCALE GENOMIC DNA]</scope>
    <source>
        <strain evidence="11 12">DSM 12537</strain>
    </source>
</reference>
<dbReference type="Gene3D" id="3.30.70.20">
    <property type="match status" value="1"/>
</dbReference>
<evidence type="ECO:0000256" key="7">
    <source>
        <dbReference type="SAM" id="MobiDB-lite"/>
    </source>
</evidence>
<feature type="domain" description="4Fe-4S ferredoxin-type" evidence="9">
    <location>
        <begin position="45"/>
        <end position="75"/>
    </location>
</feature>
<dbReference type="PROSITE" id="PS51656">
    <property type="entry name" value="4FE4S"/>
    <property type="match status" value="1"/>
</dbReference>
<proteinExistence type="predicted"/>
<dbReference type="PROSITE" id="PS51379">
    <property type="entry name" value="4FE4S_FER_2"/>
    <property type="match status" value="2"/>
</dbReference>
<keyword evidence="12" id="KW-1185">Reference proteome</keyword>
<dbReference type="Gene3D" id="1.10.287.950">
    <property type="entry name" value="Methyl-accepting chemotaxis protein"/>
    <property type="match status" value="1"/>
</dbReference>
<evidence type="ECO:0000256" key="3">
    <source>
        <dbReference type="ARBA" id="ARBA00023004"/>
    </source>
</evidence>
<keyword evidence="3" id="KW-0408">Iron</keyword>
<sequence>MSNEKNEGKSEHMAQVIGIDIDRCNNCHACIAACPVKFCNDGSGDHVSINHHMCIACGKCIQACPQGARYGMDDFDNFMEACRHGEKVVAIVAPAVSAVFGNDVDGLNGWLRSIGVDGIFDVSFGAELTVKSYVEHIRRDHPKTIISQPCPAIVSFVEIYHPELIPYLAPADSPMLHTIKMIGHFYPRYRGHKIAAISPCLAKKREFDETGMGDYNVTFNSIKRYLDVNETDLGSFPKIPYDTPPAERAVLFPVPGGLMKTAEREVPGIGERTRKIEGPEAVYPYLSRLKSAIDRGEAPLMVDCLSCALGCNGGPGTPKTDLTIDEVENRVHRRKEKAEKLHGSGFSGFKKLKLKKSINQRWKAGLYERSYLDRSALSKIRIPSEDELKEVYLSMGKSSPEDIYDCGACGYGSCEKMAIAIFNGLNKPGNCLHYMVADLNETKKLVETEKANSDAKADEKSREANEAKKEIEDKMEKNLAMAEEVARHTAALEKNMDRVNEMMTSLTDLLKKNEIACAELDERTTQANDILTTFAPIAKAINATSIQTNMLALNATIEAAHAGASGQGFAVVAGEVGKLAEKVHGEAGKIAPATQNIERIFVDIKNQAITVAEGVSNSNGLTRQTEEAVRDMRESAKKINSEIEELCR</sequence>
<dbReference type="RefSeq" id="WP_236100440.1">
    <property type="nucleotide sequence ID" value="NZ_JAKGUD010000023.1"/>
</dbReference>
<evidence type="ECO:0000256" key="4">
    <source>
        <dbReference type="ARBA" id="ARBA00023014"/>
    </source>
</evidence>
<feature type="domain" description="4Fe-4S ferredoxin-type" evidence="9">
    <location>
        <begin position="15"/>
        <end position="44"/>
    </location>
</feature>
<dbReference type="SUPFAM" id="SSF54862">
    <property type="entry name" value="4Fe-4S ferredoxins"/>
    <property type="match status" value="1"/>
</dbReference>
<keyword evidence="4" id="KW-0411">Iron-sulfur</keyword>
<evidence type="ECO:0000313" key="12">
    <source>
        <dbReference type="Proteomes" id="UP001200430"/>
    </source>
</evidence>
<keyword evidence="5 6" id="KW-0807">Transducer</keyword>
<dbReference type="Pfam" id="PF02906">
    <property type="entry name" value="Fe_hyd_lg_C"/>
    <property type="match status" value="1"/>
</dbReference>
<feature type="region of interest" description="Disordered" evidence="7">
    <location>
        <begin position="449"/>
        <end position="471"/>
    </location>
</feature>
<evidence type="ECO:0000256" key="2">
    <source>
        <dbReference type="ARBA" id="ARBA00022723"/>
    </source>
</evidence>
<protein>
    <submittedName>
        <fullName evidence="11">Methyl-accepting chemotaxis protein</fullName>
    </submittedName>
</protein>
<dbReference type="Gene3D" id="1.10.15.40">
    <property type="entry name" value="Electron transport complex subunit B, putative Fe-S cluster"/>
    <property type="match status" value="1"/>
</dbReference>
<dbReference type="InterPro" id="IPR009016">
    <property type="entry name" value="Fe_hydrogenase"/>
</dbReference>
<feature type="domain" description="4Fe-4S" evidence="10">
    <location>
        <begin position="387"/>
        <end position="448"/>
    </location>
</feature>
<comment type="caution">
    <text evidence="11">The sequence shown here is derived from an EMBL/GenBank/DDBJ whole genome shotgun (WGS) entry which is preliminary data.</text>
</comment>
<dbReference type="Gene3D" id="3.40.950.10">
    <property type="entry name" value="Fe-only Hydrogenase (Larger Subunit), Chain L, domain 3"/>
    <property type="match status" value="1"/>
</dbReference>
<evidence type="ECO:0000256" key="5">
    <source>
        <dbReference type="ARBA" id="ARBA00023224"/>
    </source>
</evidence>
<dbReference type="EMBL" id="JAKGUD010000023">
    <property type="protein sequence ID" value="MCF4143665.1"/>
    <property type="molecule type" value="Genomic_DNA"/>
</dbReference>
<dbReference type="PROSITE" id="PS00198">
    <property type="entry name" value="4FE4S_FER_1"/>
    <property type="match status" value="2"/>
</dbReference>
<dbReference type="InterPro" id="IPR004108">
    <property type="entry name" value="Fe_hydrogenase_lsu_C"/>
</dbReference>
<dbReference type="PANTHER" id="PTHR32089:SF112">
    <property type="entry name" value="LYSOZYME-LIKE PROTEIN-RELATED"/>
    <property type="match status" value="1"/>
</dbReference>
<dbReference type="Pfam" id="PF04060">
    <property type="entry name" value="FeS"/>
    <property type="match status" value="1"/>
</dbReference>
<dbReference type="PROSITE" id="PS50111">
    <property type="entry name" value="CHEMOTAXIS_TRANSDUC_2"/>
    <property type="match status" value="1"/>
</dbReference>
<evidence type="ECO:0000259" key="8">
    <source>
        <dbReference type="PROSITE" id="PS50111"/>
    </source>
</evidence>
<evidence type="ECO:0000256" key="1">
    <source>
        <dbReference type="ARBA" id="ARBA00022485"/>
    </source>
</evidence>
<dbReference type="Pfam" id="PF00015">
    <property type="entry name" value="MCPsignal"/>
    <property type="match status" value="1"/>
</dbReference>
<dbReference type="Proteomes" id="UP001200430">
    <property type="component" value="Unassembled WGS sequence"/>
</dbReference>
<dbReference type="SMART" id="SM00283">
    <property type="entry name" value="MA"/>
    <property type="match status" value="1"/>
</dbReference>
<dbReference type="InterPro" id="IPR007202">
    <property type="entry name" value="4Fe-4S_dom"/>
</dbReference>
<dbReference type="Pfam" id="PF13237">
    <property type="entry name" value="Fer4_10"/>
    <property type="match status" value="1"/>
</dbReference>
<evidence type="ECO:0000313" key="11">
    <source>
        <dbReference type="EMBL" id="MCF4143665.1"/>
    </source>
</evidence>
<evidence type="ECO:0000259" key="10">
    <source>
        <dbReference type="PROSITE" id="PS51656"/>
    </source>
</evidence>
<keyword evidence="1" id="KW-0004">4Fe-4S</keyword>
<accession>A0ABS9ER42</accession>